<keyword evidence="3" id="KW-1185">Reference proteome</keyword>
<protein>
    <submittedName>
        <fullName evidence="2">Uncharacterized protein</fullName>
    </submittedName>
</protein>
<name>A0ABZ0Z1Q1_9CAUD</name>
<accession>A0ABZ0Z1Q1</accession>
<keyword evidence="1" id="KW-0175">Coiled coil</keyword>
<organism evidence="2 3">
    <name type="scientific">phage Lak_Megaphage_RVC_JS4_GC31</name>
    <dbReference type="NCBI Taxonomy" id="3109228"/>
    <lineage>
        <taxon>Viruses</taxon>
        <taxon>Duplodnaviria</taxon>
        <taxon>Heunggongvirae</taxon>
        <taxon>Uroviricota</taxon>
        <taxon>Caudoviricetes</taxon>
        <taxon>Caudoviricetes code 15 clade</taxon>
    </lineage>
</organism>
<proteinExistence type="predicted"/>
<reference evidence="2 3" key="1">
    <citation type="submission" date="2023-11" db="EMBL/GenBank/DDBJ databases">
        <authorList>
            <person name="Cook R."/>
            <person name="Crisci M."/>
            <person name="Pye H."/>
            <person name="Adriaenssens E."/>
            <person name="Santini J."/>
        </authorList>
    </citation>
    <scope>NUCLEOTIDE SEQUENCE [LARGE SCALE GENOMIC DNA]</scope>
    <source>
        <strain evidence="2">Lak_Megaphage_RVC_JS4_GC31</strain>
    </source>
</reference>
<evidence type="ECO:0000313" key="2">
    <source>
        <dbReference type="EMBL" id="WQJ53076.1"/>
    </source>
</evidence>
<dbReference type="EMBL" id="OR769222">
    <property type="protein sequence ID" value="WQJ53076.1"/>
    <property type="molecule type" value="Genomic_DNA"/>
</dbReference>
<sequence length="196" mass="22944">MKKCPLYNQHKFTIDCKLKPCFSHCHHNHEYPKHEEYIPEILPIQKPECNVFPTIIHDYHHVIHHYDDCIRINPGCEKPEIQKYNKMVFATYEDAYQHIINVPLLPGQQYVVYYKNASSEFNGYSSILAIGNINVSAGNIIYMDKSYVDSIKNEYDDAILALTENYQSLQQSYNVLNDNVNNLLKQQIEDSKNNNE</sequence>
<evidence type="ECO:0000256" key="1">
    <source>
        <dbReference type="SAM" id="Coils"/>
    </source>
</evidence>
<evidence type="ECO:0000313" key="3">
    <source>
        <dbReference type="Proteomes" id="UP001349343"/>
    </source>
</evidence>
<feature type="coiled-coil region" evidence="1">
    <location>
        <begin position="152"/>
        <end position="186"/>
    </location>
</feature>
<dbReference type="Proteomes" id="UP001349343">
    <property type="component" value="Segment"/>
</dbReference>